<keyword evidence="11 14" id="KW-0320">Glycogen biosynthesis</keyword>
<dbReference type="NCBIfam" id="NF003811">
    <property type="entry name" value="PRK05402.1"/>
    <property type="match status" value="1"/>
</dbReference>
<dbReference type="InterPro" id="IPR013780">
    <property type="entry name" value="Glyco_hydro_b"/>
</dbReference>
<gene>
    <name evidence="14 17" type="primary">glgB</name>
    <name evidence="17" type="ORF">KCQ71_25435</name>
</gene>
<proteinExistence type="inferred from homology"/>
<feature type="active site" description="Proton donor" evidence="14">
    <location>
        <position position="1017"/>
    </location>
</feature>
<comment type="caution">
    <text evidence="17">The sequence shown here is derived from an EMBL/GenBank/DDBJ whole genome shotgun (WGS) entry which is preliminary data.</text>
</comment>
<comment type="function">
    <text evidence="14">Catalyzes the formation of the alpha-1,6-glucosidic linkages in glycogen by scission of a 1,4-alpha-linked oligosaccharide from growing alpha-1,4-glucan chains and the subsequent attachment of the oligosaccharide to the alpha-1,6 position.</text>
</comment>
<evidence type="ECO:0000256" key="6">
    <source>
        <dbReference type="ARBA" id="ARBA00022600"/>
    </source>
</evidence>
<dbReference type="Pfam" id="PF18085">
    <property type="entry name" value="Mak_N_cap"/>
    <property type="match status" value="1"/>
</dbReference>
<comment type="similarity">
    <text evidence="3">Belongs to the aminoglycoside phosphotransferase family.</text>
</comment>
<dbReference type="SMART" id="SM00642">
    <property type="entry name" value="Aamy"/>
    <property type="match status" value="1"/>
</dbReference>
<dbReference type="InterPro" id="IPR006407">
    <property type="entry name" value="GlgB"/>
</dbReference>
<dbReference type="SUPFAM" id="SSF81296">
    <property type="entry name" value="E set domains"/>
    <property type="match status" value="2"/>
</dbReference>
<evidence type="ECO:0000256" key="13">
    <source>
        <dbReference type="ARBA" id="ARBA00049067"/>
    </source>
</evidence>
<feature type="domain" description="Glycosyl hydrolase family 13 catalytic" evidence="16">
    <location>
        <begin position="812"/>
        <end position="1161"/>
    </location>
</feature>
<evidence type="ECO:0000256" key="5">
    <source>
        <dbReference type="ARBA" id="ARBA00011245"/>
    </source>
</evidence>
<dbReference type="InterPro" id="IPR006047">
    <property type="entry name" value="GH13_cat_dom"/>
</dbReference>
<dbReference type="Gene3D" id="2.60.40.10">
    <property type="entry name" value="Immunoglobulins"/>
    <property type="match status" value="2"/>
</dbReference>
<keyword evidence="18" id="KW-1185">Reference proteome</keyword>
<dbReference type="InterPro" id="IPR054169">
    <property type="entry name" value="GlgB_N"/>
</dbReference>
<dbReference type="InterPro" id="IPR013783">
    <property type="entry name" value="Ig-like_fold"/>
</dbReference>
<keyword evidence="9" id="KW-0418">Kinase</keyword>
<dbReference type="Pfam" id="PF00128">
    <property type="entry name" value="Alpha-amylase"/>
    <property type="match status" value="1"/>
</dbReference>
<evidence type="ECO:0000313" key="17">
    <source>
        <dbReference type="EMBL" id="MBZ2199511.1"/>
    </source>
</evidence>
<organism evidence="17 18">
    <name type="scientific">Occultella gossypii</name>
    <dbReference type="NCBI Taxonomy" id="2800820"/>
    <lineage>
        <taxon>Bacteria</taxon>
        <taxon>Bacillati</taxon>
        <taxon>Actinomycetota</taxon>
        <taxon>Actinomycetes</taxon>
        <taxon>Micrococcales</taxon>
        <taxon>Ruaniaceae</taxon>
        <taxon>Occultella</taxon>
    </lineage>
</organism>
<dbReference type="NCBIfam" id="NF008967">
    <property type="entry name" value="PRK12313.1"/>
    <property type="match status" value="1"/>
</dbReference>
<evidence type="ECO:0000256" key="4">
    <source>
        <dbReference type="ARBA" id="ARBA00009000"/>
    </source>
</evidence>
<evidence type="ECO:0000256" key="2">
    <source>
        <dbReference type="ARBA" id="ARBA00004964"/>
    </source>
</evidence>
<dbReference type="Gene3D" id="3.20.20.80">
    <property type="entry name" value="Glycosidases"/>
    <property type="match status" value="1"/>
</dbReference>
<comment type="similarity">
    <text evidence="4 14">Belongs to the glycosyl hydrolase 13 family. GlgB subfamily.</text>
</comment>
<dbReference type="HAMAP" id="MF_00685">
    <property type="entry name" value="GlgB"/>
    <property type="match status" value="1"/>
</dbReference>
<dbReference type="Gene3D" id="3.90.1200.10">
    <property type="match status" value="1"/>
</dbReference>
<evidence type="ECO:0000256" key="12">
    <source>
        <dbReference type="ARBA" id="ARBA00023277"/>
    </source>
</evidence>
<comment type="catalytic activity">
    <reaction evidence="1 14">
        <text>Transfers a segment of a (1-&gt;4)-alpha-D-glucan chain to a primary hydroxy group in a similar glucan chain.</text>
        <dbReference type="EC" id="2.4.1.18"/>
    </reaction>
</comment>
<evidence type="ECO:0000256" key="8">
    <source>
        <dbReference type="ARBA" id="ARBA00022741"/>
    </source>
</evidence>
<feature type="active site" description="Nucleophile" evidence="14">
    <location>
        <position position="964"/>
    </location>
</feature>
<dbReference type="CDD" id="cd02855">
    <property type="entry name" value="E_set_GBE_prok_N"/>
    <property type="match status" value="1"/>
</dbReference>
<keyword evidence="12 14" id="KW-0119">Carbohydrate metabolism</keyword>
<evidence type="ECO:0000256" key="14">
    <source>
        <dbReference type="HAMAP-Rule" id="MF_00685"/>
    </source>
</evidence>
<dbReference type="SUPFAM" id="SSF51011">
    <property type="entry name" value="Glycosyl hydrolase domain"/>
    <property type="match status" value="1"/>
</dbReference>
<feature type="compositionally biased region" description="Low complexity" evidence="15">
    <location>
        <begin position="523"/>
        <end position="534"/>
    </location>
</feature>
<dbReference type="PANTHER" id="PTHR43651">
    <property type="entry name" value="1,4-ALPHA-GLUCAN-BRANCHING ENZYME"/>
    <property type="match status" value="1"/>
</dbReference>
<keyword evidence="10" id="KW-0067">ATP-binding</keyword>
<dbReference type="CDD" id="cd11322">
    <property type="entry name" value="AmyAc_Glg_BE"/>
    <property type="match status" value="1"/>
</dbReference>
<dbReference type="InterPro" id="IPR014756">
    <property type="entry name" value="Ig_E-set"/>
</dbReference>
<evidence type="ECO:0000259" key="16">
    <source>
        <dbReference type="SMART" id="SM00642"/>
    </source>
</evidence>
<comment type="subunit">
    <text evidence="5 14">Monomer.</text>
</comment>
<dbReference type="InterPro" id="IPR006048">
    <property type="entry name" value="A-amylase/branching_C"/>
</dbReference>
<keyword evidence="6 14" id="KW-0321">Glycogen metabolism</keyword>
<dbReference type="Proteomes" id="UP000826651">
    <property type="component" value="Unassembled WGS sequence"/>
</dbReference>
<feature type="region of interest" description="Disordered" evidence="15">
    <location>
        <begin position="523"/>
        <end position="567"/>
    </location>
</feature>
<keyword evidence="8" id="KW-0547">Nucleotide-binding</keyword>
<dbReference type="GO" id="GO:0003844">
    <property type="term" value="F:1,4-alpha-glucan branching enzyme activity"/>
    <property type="evidence" value="ECO:0007669"/>
    <property type="project" value="UniProtKB-EC"/>
</dbReference>
<accession>A0ABS7SJI6</accession>
<dbReference type="PANTHER" id="PTHR43651:SF3">
    <property type="entry name" value="1,4-ALPHA-GLUCAN-BRANCHING ENZYME"/>
    <property type="match status" value="1"/>
</dbReference>
<evidence type="ECO:0000256" key="9">
    <source>
        <dbReference type="ARBA" id="ARBA00022777"/>
    </source>
</evidence>
<comment type="pathway">
    <text evidence="2 14">Glycan biosynthesis; glycogen biosynthesis.</text>
</comment>
<evidence type="ECO:0000256" key="15">
    <source>
        <dbReference type="SAM" id="MobiDB-lite"/>
    </source>
</evidence>
<dbReference type="InterPro" id="IPR044143">
    <property type="entry name" value="GlgB_N_E_set_prok"/>
</dbReference>
<dbReference type="Gene3D" id="2.60.40.1180">
    <property type="entry name" value="Golgi alpha-mannosidase II"/>
    <property type="match status" value="1"/>
</dbReference>
<evidence type="ECO:0000256" key="1">
    <source>
        <dbReference type="ARBA" id="ARBA00000826"/>
    </source>
</evidence>
<dbReference type="InterPro" id="IPR004193">
    <property type="entry name" value="Glyco_hydro_13_N"/>
</dbReference>
<evidence type="ECO:0000256" key="11">
    <source>
        <dbReference type="ARBA" id="ARBA00023056"/>
    </source>
</evidence>
<dbReference type="EC" id="2.4.1.18" evidence="14"/>
<dbReference type="InterPro" id="IPR040999">
    <property type="entry name" value="Mak_N_cap"/>
</dbReference>
<sequence length="1284" mass="138666">MSEVPSLLIELLEPWIRAQRWFPAKDEPGAAIRVLSSTDLPDPAGQASCTVLILAVDRSAGTTLVQVPVVTTPRPGADPGPAPTGLIATLAGDRALIDGPHHPAFVRAWLAAAETGLAESASASGGPVTDAPDPVAPAVVADVSAAATGARVLTGEQSNTSVLLPAAGAILKVFRVLAAGPNPDIDVTRALHRSGWSQVPAPLGWSAGRWPDPAGSGAPQQGYLGVLTAFVPDARDGFALLCERAATGADVTDLVHDLGVTVADMHEHLRTALPIHDPRSPAARAGDLAAAMRQRATWALDTVPDLAPFAEAIDELIRGVAAMETVPSVQRIHGDLHLGQTLRSGGGDAATGGAAVDAMPDRAHGPGCSTPAWYVIDFEGEPLRPLAQRTRPDQPLRDLAGMLRSLDYAAAVGGAPSEDWTSAARAALLAGYIEGGNNSAAQHEAVDDERDLRTGGTLVRALELDKALYEAVYEYQNRPDWLSIPLRGIRRITEEHAMTFPPEDDAVGAPLSIPVEAALDAPPAAVPGTAAGEPADGDADDNGEPTPSTTTPGDADDDGEPTPSTIDRDLLGIVAHGQHFAPHDVLGPHLDAERGVVTIRTVRHLATAVTIVTPDGRHGARHEDFGVWVLALRADEVPDYRVEVTYEAGPVLADDPYRFLPTLGEVDQHLIREGRHERLWEVLGAHVRTFGSVLGEVRGVSFSVWAPNARAVRVVGDFNGWDGRSSSMRSLGSSGVWELFLPDVDDGARYKFELCYADGSWHTKADPMARAAEVPPATASVVTTSEYRWADEDWMAARAAQDPHSGPMSVYEVHLGSWRPGLTYVELADQLVGYVTWMGFTHVELMPVAEHPFGGSWGYQVTSYYAPTSRFGSPDEFRHLVDALHRAGIGVILDWVPAHFPKDEWALAAFDGTALYEHPDPMRGEQKDWGTLVFNFGRNEVRNFLVANALYWLTEFHIDGLRVDAVASMLYLDYSREPGQWRPNERGGRENLEAIQFLQETNATAYRLAPGIVMIAEESTAWPGVTASTDHGGLGFGLKWNMGWMNDTLRYLAEEPINRRYHHGELTFSLVYAFSERFVLPISHDEVVHGKGSLWQKMPGDLWQKLAGVRALFAYQWSHPGKNLMFMGGEFAQNREWNEGAGLEWGLGDTPAHAGVRLALRALNQVYRDNPALWRADHTYHGFEWLEANDGDHNVLAYLRKDGEDHIAVLVNFAGTGHQSYRLGLPHGGDWTEILNTDDPSFGGSGVLNPGTLTAEDMPWHGRSHSVLIEVPPLGAIFLKPVTA</sequence>
<keyword evidence="7 14" id="KW-0808">Transferase</keyword>
<keyword evidence="14 17" id="KW-0328">Glycosyltransferase</keyword>
<dbReference type="NCBIfam" id="TIGR01515">
    <property type="entry name" value="branching_enzym"/>
    <property type="match status" value="1"/>
</dbReference>
<evidence type="ECO:0000256" key="7">
    <source>
        <dbReference type="ARBA" id="ARBA00022679"/>
    </source>
</evidence>
<comment type="catalytic activity">
    <reaction evidence="13">
        <text>D-maltose + ATP = alpha-maltose 1-phosphate + ADP + H(+)</text>
        <dbReference type="Rhea" id="RHEA:31915"/>
        <dbReference type="ChEBI" id="CHEBI:15378"/>
        <dbReference type="ChEBI" id="CHEBI:17306"/>
        <dbReference type="ChEBI" id="CHEBI:30616"/>
        <dbReference type="ChEBI" id="CHEBI:63576"/>
        <dbReference type="ChEBI" id="CHEBI:456216"/>
        <dbReference type="EC" id="2.7.1.175"/>
    </reaction>
</comment>
<dbReference type="SUPFAM" id="SSF51445">
    <property type="entry name" value="(Trans)glycosidases"/>
    <property type="match status" value="1"/>
</dbReference>
<dbReference type="InterPro" id="IPR011009">
    <property type="entry name" value="Kinase-like_dom_sf"/>
</dbReference>
<dbReference type="Pfam" id="PF22019">
    <property type="entry name" value="GlgB_N"/>
    <property type="match status" value="1"/>
</dbReference>
<dbReference type="EMBL" id="JAGSHT010000029">
    <property type="protein sequence ID" value="MBZ2199511.1"/>
    <property type="molecule type" value="Genomic_DNA"/>
</dbReference>
<evidence type="ECO:0000256" key="10">
    <source>
        <dbReference type="ARBA" id="ARBA00022840"/>
    </source>
</evidence>
<evidence type="ECO:0000313" key="18">
    <source>
        <dbReference type="Proteomes" id="UP000826651"/>
    </source>
</evidence>
<dbReference type="RefSeq" id="WP_223411508.1">
    <property type="nucleotide sequence ID" value="NZ_JAGSHT010000029.1"/>
</dbReference>
<protein>
    <recommendedName>
        <fullName evidence="14">1,4-alpha-glucan branching enzyme GlgB</fullName>
        <ecNumber evidence="14">2.4.1.18</ecNumber>
    </recommendedName>
    <alternativeName>
        <fullName evidence="14">1,4-alpha-D-glucan:1,4-alpha-D-glucan 6-glucosyl-transferase</fullName>
    </alternativeName>
    <alternativeName>
        <fullName evidence="14">Alpha-(1-&gt;4)-glucan branching enzyme</fullName>
    </alternativeName>
    <alternativeName>
        <fullName evidence="14">Glycogen branching enzyme</fullName>
        <shortName evidence="14">BE</shortName>
    </alternativeName>
</protein>
<evidence type="ECO:0000256" key="3">
    <source>
        <dbReference type="ARBA" id="ARBA00006219"/>
    </source>
</evidence>
<dbReference type="InterPro" id="IPR017853">
    <property type="entry name" value="GH"/>
</dbReference>
<name>A0ABS7SJI6_9MICO</name>
<reference evidence="17 18" key="1">
    <citation type="submission" date="2021-04" db="EMBL/GenBank/DDBJ databases">
        <title>Ruania sp. nov., isolated from sandy soil of mangrove forest.</title>
        <authorList>
            <person name="Ge X."/>
            <person name="Huang R."/>
            <person name="Liu W."/>
        </authorList>
    </citation>
    <scope>NUCLEOTIDE SEQUENCE [LARGE SCALE GENOMIC DNA]</scope>
    <source>
        <strain evidence="17 18">N2-46</strain>
    </source>
</reference>
<dbReference type="SUPFAM" id="SSF56112">
    <property type="entry name" value="Protein kinase-like (PK-like)"/>
    <property type="match status" value="1"/>
</dbReference>
<dbReference type="Pfam" id="PF02922">
    <property type="entry name" value="CBM_48"/>
    <property type="match status" value="1"/>
</dbReference>
<dbReference type="Pfam" id="PF02806">
    <property type="entry name" value="Alpha-amylase_C"/>
    <property type="match status" value="1"/>
</dbReference>